<keyword evidence="3" id="KW-1185">Reference proteome</keyword>
<sequence>MTTAFTPSATTPPTPADPDYAPGCKTCAGRSAQRLDSVGAHEKRALARADAAAAALGDGVHVHHSRSDDRYVVVRPDDRAETEVGQP</sequence>
<name>A0A5R9FSV0_9ACTN</name>
<comment type="caution">
    <text evidence="2">The sequence shown here is derived from an EMBL/GenBank/DDBJ whole genome shotgun (WGS) entry which is preliminary data.</text>
</comment>
<protein>
    <recommendedName>
        <fullName evidence="4">DUF2188 domain-containing protein</fullName>
    </recommendedName>
</protein>
<gene>
    <name evidence="2" type="ORF">FE633_13255</name>
</gene>
<dbReference type="Proteomes" id="UP000305906">
    <property type="component" value="Unassembled WGS sequence"/>
</dbReference>
<reference evidence="2 3" key="1">
    <citation type="submission" date="2019-05" db="EMBL/GenBank/DDBJ databases">
        <title>Streptomyces sp. NEAU-C151, a novel actinomycete isolated from soil.</title>
        <authorList>
            <person name="Han L."/>
            <person name="Jiang H."/>
        </authorList>
    </citation>
    <scope>NUCLEOTIDE SEQUENCE [LARGE SCALE GENOMIC DNA]</scope>
    <source>
        <strain evidence="2 3">NEAU-C151</strain>
    </source>
</reference>
<evidence type="ECO:0008006" key="4">
    <source>
        <dbReference type="Google" id="ProtNLM"/>
    </source>
</evidence>
<organism evidence="2 3">
    <name type="scientific">Streptomyces montanus</name>
    <dbReference type="NCBI Taxonomy" id="2580423"/>
    <lineage>
        <taxon>Bacteria</taxon>
        <taxon>Bacillati</taxon>
        <taxon>Actinomycetota</taxon>
        <taxon>Actinomycetes</taxon>
        <taxon>Kitasatosporales</taxon>
        <taxon>Streptomycetaceae</taxon>
        <taxon>Streptomyces</taxon>
    </lineage>
</organism>
<accession>A0A5R9FSV0</accession>
<evidence type="ECO:0000313" key="2">
    <source>
        <dbReference type="EMBL" id="TLS45729.1"/>
    </source>
</evidence>
<feature type="region of interest" description="Disordered" evidence="1">
    <location>
        <begin position="60"/>
        <end position="87"/>
    </location>
</feature>
<proteinExistence type="predicted"/>
<dbReference type="RefSeq" id="WP_138045320.1">
    <property type="nucleotide sequence ID" value="NZ_VBZC01000012.1"/>
</dbReference>
<evidence type="ECO:0000313" key="3">
    <source>
        <dbReference type="Proteomes" id="UP000305906"/>
    </source>
</evidence>
<feature type="region of interest" description="Disordered" evidence="1">
    <location>
        <begin position="1"/>
        <end position="22"/>
    </location>
</feature>
<dbReference type="EMBL" id="VBZC01000012">
    <property type="protein sequence ID" value="TLS45729.1"/>
    <property type="molecule type" value="Genomic_DNA"/>
</dbReference>
<evidence type="ECO:0000256" key="1">
    <source>
        <dbReference type="SAM" id="MobiDB-lite"/>
    </source>
</evidence>
<feature type="compositionally biased region" description="Basic and acidic residues" evidence="1">
    <location>
        <begin position="65"/>
        <end position="87"/>
    </location>
</feature>
<dbReference type="AlphaFoldDB" id="A0A5R9FSV0"/>